<dbReference type="Pfam" id="PF01381">
    <property type="entry name" value="HTH_3"/>
    <property type="match status" value="1"/>
</dbReference>
<dbReference type="GO" id="GO:0003700">
    <property type="term" value="F:DNA-binding transcription factor activity"/>
    <property type="evidence" value="ECO:0007669"/>
    <property type="project" value="TreeGrafter"/>
</dbReference>
<gene>
    <name evidence="3" type="ORF">FYJ37_03115</name>
</gene>
<keyword evidence="1" id="KW-0238">DNA-binding</keyword>
<dbReference type="CDD" id="cd00093">
    <property type="entry name" value="HTH_XRE"/>
    <property type="match status" value="1"/>
</dbReference>
<dbReference type="SUPFAM" id="SSF47413">
    <property type="entry name" value="lambda repressor-like DNA-binding domains"/>
    <property type="match status" value="1"/>
</dbReference>
<dbReference type="EMBL" id="VUMB01000005">
    <property type="protein sequence ID" value="MSS39370.1"/>
    <property type="molecule type" value="Genomic_DNA"/>
</dbReference>
<dbReference type="PANTHER" id="PTHR46797:SF1">
    <property type="entry name" value="METHYLPHOSPHONATE SYNTHASE"/>
    <property type="match status" value="1"/>
</dbReference>
<dbReference type="PROSITE" id="PS50943">
    <property type="entry name" value="HTH_CROC1"/>
    <property type="match status" value="1"/>
</dbReference>
<evidence type="ECO:0000313" key="3">
    <source>
        <dbReference type="EMBL" id="MSS39370.1"/>
    </source>
</evidence>
<feature type="domain" description="HTH cro/C1-type" evidence="2">
    <location>
        <begin position="8"/>
        <end position="62"/>
    </location>
</feature>
<evidence type="ECO:0000313" key="4">
    <source>
        <dbReference type="Proteomes" id="UP000462363"/>
    </source>
</evidence>
<accession>A0A844F6Q0</accession>
<dbReference type="Gene3D" id="1.10.260.40">
    <property type="entry name" value="lambda repressor-like DNA-binding domains"/>
    <property type="match status" value="1"/>
</dbReference>
<dbReference type="PANTHER" id="PTHR46797">
    <property type="entry name" value="HTH-TYPE TRANSCRIPTIONAL REGULATOR"/>
    <property type="match status" value="1"/>
</dbReference>
<dbReference type="GO" id="GO:0003677">
    <property type="term" value="F:DNA binding"/>
    <property type="evidence" value="ECO:0007669"/>
    <property type="project" value="UniProtKB-KW"/>
</dbReference>
<dbReference type="InterPro" id="IPR001387">
    <property type="entry name" value="Cro/C1-type_HTH"/>
</dbReference>
<comment type="caution">
    <text evidence="3">The sequence shown here is derived from an EMBL/GenBank/DDBJ whole genome shotgun (WGS) entry which is preliminary data.</text>
</comment>
<protein>
    <submittedName>
        <fullName evidence="3">Helix-turn-helix transcriptional regulator</fullName>
    </submittedName>
</protein>
<dbReference type="InterPro" id="IPR050807">
    <property type="entry name" value="TransReg_Diox_bact_type"/>
</dbReference>
<proteinExistence type="predicted"/>
<dbReference type="GO" id="GO:0005829">
    <property type="term" value="C:cytosol"/>
    <property type="evidence" value="ECO:0007669"/>
    <property type="project" value="TreeGrafter"/>
</dbReference>
<dbReference type="RefSeq" id="WP_154322155.1">
    <property type="nucleotide sequence ID" value="NZ_CP045695.1"/>
</dbReference>
<dbReference type="Proteomes" id="UP000462363">
    <property type="component" value="Unassembled WGS sequence"/>
</dbReference>
<dbReference type="AlphaFoldDB" id="A0A844F6Q0"/>
<name>A0A844F6Q0_CLOSV</name>
<dbReference type="InterPro" id="IPR010982">
    <property type="entry name" value="Lambda_DNA-bd_dom_sf"/>
</dbReference>
<evidence type="ECO:0000256" key="1">
    <source>
        <dbReference type="ARBA" id="ARBA00023125"/>
    </source>
</evidence>
<sequence length="106" mass="12041">MQGIGKRIQKSREAAGLKQEQLAEMVDLSCNYLSAIERDVKTPKLDTFVRIINALNVSADEILMDVLEVGTKTRCTQLEEKMKHLPAKERNKILRILEVMIEESGK</sequence>
<dbReference type="SMART" id="SM00530">
    <property type="entry name" value="HTH_XRE"/>
    <property type="match status" value="1"/>
</dbReference>
<reference evidence="3 4" key="1">
    <citation type="submission" date="2019-08" db="EMBL/GenBank/DDBJ databases">
        <title>In-depth cultivation of the pig gut microbiome towards novel bacterial diversity and tailored functional studies.</title>
        <authorList>
            <person name="Wylensek D."/>
            <person name="Hitch T.C.A."/>
            <person name="Clavel T."/>
        </authorList>
    </citation>
    <scope>NUCLEOTIDE SEQUENCE [LARGE SCALE GENOMIC DNA]</scope>
    <source>
        <strain evidence="3 4">BL-389-WT-3D</strain>
    </source>
</reference>
<organism evidence="3 4">
    <name type="scientific">Clostridium scindens (strain JCM 10418 / VPI 12708)</name>
    <dbReference type="NCBI Taxonomy" id="29347"/>
    <lineage>
        <taxon>Bacteria</taxon>
        <taxon>Bacillati</taxon>
        <taxon>Bacillota</taxon>
        <taxon>Clostridia</taxon>
        <taxon>Lachnospirales</taxon>
        <taxon>Lachnospiraceae</taxon>
    </lineage>
</organism>
<evidence type="ECO:0000259" key="2">
    <source>
        <dbReference type="PROSITE" id="PS50943"/>
    </source>
</evidence>